<protein>
    <recommendedName>
        <fullName evidence="4">Type IV secretion protein Rhs</fullName>
    </recommendedName>
</protein>
<evidence type="ECO:0000313" key="2">
    <source>
        <dbReference type="EMBL" id="TXL77550.1"/>
    </source>
</evidence>
<sequence length="177" mass="19474">MVHNLTAGEKALLNPIFKLMLPYSRIVCKVNTDNIGGSGNSITPKGTPYFSVSVYTPDFSTAGLAKQWVFVHEMTHVWQYYHGQNVILEAIGLGIQKMGNYGASYAYALTPTSNFGDFNLEQQASIVADYWILTKGGIPQDNLAKTPKLADYTSTMKDFSAGGPPHRPSLDDYPSTW</sequence>
<dbReference type="Proteomes" id="UP000321638">
    <property type="component" value="Unassembled WGS sequence"/>
</dbReference>
<proteinExistence type="predicted"/>
<accession>A0A5C8PQ30</accession>
<dbReference type="EMBL" id="VDUZ01000008">
    <property type="protein sequence ID" value="TXL77550.1"/>
    <property type="molecule type" value="Genomic_DNA"/>
</dbReference>
<comment type="caution">
    <text evidence="2">The sequence shown here is derived from an EMBL/GenBank/DDBJ whole genome shotgun (WGS) entry which is preliminary data.</text>
</comment>
<dbReference type="OrthoDB" id="8686772at2"/>
<dbReference type="AlphaFoldDB" id="A0A5C8PQ30"/>
<name>A0A5C8PQ30_9HYPH</name>
<reference evidence="2 3" key="1">
    <citation type="submission" date="2019-06" db="EMBL/GenBank/DDBJ databases">
        <title>New taxonomy in bacterial strain CC-CFT640, isolated from vineyard.</title>
        <authorList>
            <person name="Lin S.-Y."/>
            <person name="Tsai C.-F."/>
            <person name="Young C.-C."/>
        </authorList>
    </citation>
    <scope>NUCLEOTIDE SEQUENCE [LARGE SCALE GENOMIC DNA]</scope>
    <source>
        <strain evidence="2 3">CC-CFT640</strain>
    </source>
</reference>
<organism evidence="2 3">
    <name type="scientific">Vineibacter terrae</name>
    <dbReference type="NCBI Taxonomy" id="2586908"/>
    <lineage>
        <taxon>Bacteria</taxon>
        <taxon>Pseudomonadati</taxon>
        <taxon>Pseudomonadota</taxon>
        <taxon>Alphaproteobacteria</taxon>
        <taxon>Hyphomicrobiales</taxon>
        <taxon>Vineibacter</taxon>
    </lineage>
</organism>
<gene>
    <name evidence="2" type="ORF">FHP25_08965</name>
</gene>
<evidence type="ECO:0008006" key="4">
    <source>
        <dbReference type="Google" id="ProtNLM"/>
    </source>
</evidence>
<evidence type="ECO:0000313" key="3">
    <source>
        <dbReference type="Proteomes" id="UP000321638"/>
    </source>
</evidence>
<keyword evidence="3" id="KW-1185">Reference proteome</keyword>
<evidence type="ECO:0000256" key="1">
    <source>
        <dbReference type="SAM" id="MobiDB-lite"/>
    </source>
</evidence>
<feature type="region of interest" description="Disordered" evidence="1">
    <location>
        <begin position="157"/>
        <end position="177"/>
    </location>
</feature>
<dbReference type="RefSeq" id="WP_147846590.1">
    <property type="nucleotide sequence ID" value="NZ_VDUZ01000008.1"/>
</dbReference>